<organism evidence="1 2">
    <name type="scientific">Puccinia sorghi</name>
    <dbReference type="NCBI Taxonomy" id="27349"/>
    <lineage>
        <taxon>Eukaryota</taxon>
        <taxon>Fungi</taxon>
        <taxon>Dikarya</taxon>
        <taxon>Basidiomycota</taxon>
        <taxon>Pucciniomycotina</taxon>
        <taxon>Pucciniomycetes</taxon>
        <taxon>Pucciniales</taxon>
        <taxon>Pucciniaceae</taxon>
        <taxon>Puccinia</taxon>
    </lineage>
</organism>
<evidence type="ECO:0000313" key="1">
    <source>
        <dbReference type="EMBL" id="KNZ63037.1"/>
    </source>
</evidence>
<dbReference type="OrthoDB" id="10431591at2759"/>
<comment type="caution">
    <text evidence="1">The sequence shown here is derived from an EMBL/GenBank/DDBJ whole genome shotgun (WGS) entry which is preliminary data.</text>
</comment>
<dbReference type="EMBL" id="LAVV01002155">
    <property type="protein sequence ID" value="KNZ63037.1"/>
    <property type="molecule type" value="Genomic_DNA"/>
</dbReference>
<dbReference type="VEuPathDB" id="FungiDB:VP01_11940g1"/>
<sequence length="108" mass="12197">APVPQPLPILPQNVLAAPQVLKRLALPVMTETRQQETNLDRSTAEIIGSIRSQIRDEDCLAADGLNYAAWCDFIDERMRDAVNKPLFYHRTNYNSIHEHIGRQCNGQG</sequence>
<protein>
    <submittedName>
        <fullName evidence="1">Uncharacterized protein</fullName>
    </submittedName>
</protein>
<dbReference type="AlphaFoldDB" id="A0A0L6VQX6"/>
<accession>A0A0L6VQX6</accession>
<reference evidence="1 2" key="1">
    <citation type="submission" date="2015-08" db="EMBL/GenBank/DDBJ databases">
        <title>Next Generation Sequencing and Analysis of the Genome of Puccinia sorghi L Schw, the Causal Agent of Maize Common Rust.</title>
        <authorList>
            <person name="Rochi L."/>
            <person name="Burguener G."/>
            <person name="Darino M."/>
            <person name="Turjanski A."/>
            <person name="Kreff E."/>
            <person name="Dieguez M.J."/>
            <person name="Sacco F."/>
        </authorList>
    </citation>
    <scope>NUCLEOTIDE SEQUENCE [LARGE SCALE GENOMIC DNA]</scope>
    <source>
        <strain evidence="1 2">RO10H11247</strain>
    </source>
</reference>
<dbReference type="Proteomes" id="UP000037035">
    <property type="component" value="Unassembled WGS sequence"/>
</dbReference>
<feature type="non-terminal residue" evidence="1">
    <location>
        <position position="1"/>
    </location>
</feature>
<evidence type="ECO:0000313" key="2">
    <source>
        <dbReference type="Proteomes" id="UP000037035"/>
    </source>
</evidence>
<gene>
    <name evidence="1" type="ORF">VP01_11940g1</name>
</gene>
<name>A0A0L6VQX6_9BASI</name>
<keyword evidence="2" id="KW-1185">Reference proteome</keyword>
<proteinExistence type="predicted"/>